<dbReference type="Gene3D" id="1.25.40.10">
    <property type="entry name" value="Tetratricopeptide repeat domain"/>
    <property type="match status" value="1"/>
</dbReference>
<gene>
    <name evidence="1" type="ORF">FSB_LOCUS61016</name>
</gene>
<sequence>MLIFTNTTSHHGAGIFQLSLHCSNKFFSTAAAAACEVFERIPQQGQLQPYDSYSKASSIDGLAREIHGKGCENAVHREPANHANAREAPCDAMVAARRVFGGMERHDPVSWTSIISSIDEAHCIFDETVEKNNVLWTSMIMGYAQSDRALELFEHLVTAELFTPDHICFTAMLTACNHAGFLERGIEYF</sequence>
<evidence type="ECO:0000313" key="1">
    <source>
        <dbReference type="EMBL" id="SPD33134.1"/>
    </source>
</evidence>
<organism evidence="1">
    <name type="scientific">Fagus sylvatica</name>
    <name type="common">Beechnut</name>
    <dbReference type="NCBI Taxonomy" id="28930"/>
    <lineage>
        <taxon>Eukaryota</taxon>
        <taxon>Viridiplantae</taxon>
        <taxon>Streptophyta</taxon>
        <taxon>Embryophyta</taxon>
        <taxon>Tracheophyta</taxon>
        <taxon>Spermatophyta</taxon>
        <taxon>Magnoliopsida</taxon>
        <taxon>eudicotyledons</taxon>
        <taxon>Gunneridae</taxon>
        <taxon>Pentapetalae</taxon>
        <taxon>rosids</taxon>
        <taxon>fabids</taxon>
        <taxon>Fagales</taxon>
        <taxon>Fagaceae</taxon>
        <taxon>Fagus</taxon>
    </lineage>
</organism>
<reference evidence="1" key="1">
    <citation type="submission" date="2018-02" db="EMBL/GenBank/DDBJ databases">
        <authorList>
            <person name="Cohen D.B."/>
            <person name="Kent A.D."/>
        </authorList>
    </citation>
    <scope>NUCLEOTIDE SEQUENCE</scope>
</reference>
<dbReference type="EMBL" id="OIVN01006437">
    <property type="protein sequence ID" value="SPD33134.1"/>
    <property type="molecule type" value="Genomic_DNA"/>
</dbReference>
<dbReference type="InterPro" id="IPR011990">
    <property type="entry name" value="TPR-like_helical_dom_sf"/>
</dbReference>
<dbReference type="GO" id="GO:0009451">
    <property type="term" value="P:RNA modification"/>
    <property type="evidence" value="ECO:0007669"/>
    <property type="project" value="InterPro"/>
</dbReference>
<evidence type="ECO:0008006" key="2">
    <source>
        <dbReference type="Google" id="ProtNLM"/>
    </source>
</evidence>
<proteinExistence type="predicted"/>
<dbReference type="GO" id="GO:0003723">
    <property type="term" value="F:RNA binding"/>
    <property type="evidence" value="ECO:0007669"/>
    <property type="project" value="InterPro"/>
</dbReference>
<dbReference type="PANTHER" id="PTHR47926:SF433">
    <property type="entry name" value="PENTATRICOPEPTIDE REPEAT-CONTAINING PROTEIN"/>
    <property type="match status" value="1"/>
</dbReference>
<dbReference type="PANTHER" id="PTHR47926">
    <property type="entry name" value="PENTATRICOPEPTIDE REPEAT-CONTAINING PROTEIN"/>
    <property type="match status" value="1"/>
</dbReference>
<accession>A0A2N9J979</accession>
<dbReference type="AlphaFoldDB" id="A0A2N9J979"/>
<dbReference type="InterPro" id="IPR046960">
    <property type="entry name" value="PPR_At4g14850-like_plant"/>
</dbReference>
<protein>
    <recommendedName>
        <fullName evidence="2">Pentatricopeptide repeat-containing protein</fullName>
    </recommendedName>
</protein>
<name>A0A2N9J979_FAGSY</name>